<organism evidence="3 4">
    <name type="scientific">Kitasatospora phosalacinea</name>
    <dbReference type="NCBI Taxonomy" id="2065"/>
    <lineage>
        <taxon>Bacteria</taxon>
        <taxon>Bacillati</taxon>
        <taxon>Actinomycetota</taxon>
        <taxon>Actinomycetes</taxon>
        <taxon>Kitasatosporales</taxon>
        <taxon>Streptomycetaceae</taxon>
        <taxon>Kitasatospora</taxon>
    </lineage>
</organism>
<dbReference type="Proteomes" id="UP001165041">
    <property type="component" value="Unassembled WGS sequence"/>
</dbReference>
<comment type="caution">
    <text evidence="3">The sequence shown here is derived from an EMBL/GenBank/DDBJ whole genome shotgun (WGS) entry which is preliminary data.</text>
</comment>
<gene>
    <name evidence="3" type="ORF">Kpho02_08220</name>
</gene>
<dbReference type="RefSeq" id="WP_285733673.1">
    <property type="nucleotide sequence ID" value="NZ_BSSA01000002.1"/>
</dbReference>
<keyword evidence="2" id="KW-0812">Transmembrane</keyword>
<accession>A0A9W6UZR8</accession>
<feature type="transmembrane region" description="Helical" evidence="2">
    <location>
        <begin position="22"/>
        <end position="41"/>
    </location>
</feature>
<evidence type="ECO:0000256" key="2">
    <source>
        <dbReference type="SAM" id="Phobius"/>
    </source>
</evidence>
<evidence type="ECO:0000256" key="1">
    <source>
        <dbReference type="SAM" id="MobiDB-lite"/>
    </source>
</evidence>
<feature type="region of interest" description="Disordered" evidence="1">
    <location>
        <begin position="52"/>
        <end position="71"/>
    </location>
</feature>
<dbReference type="EMBL" id="BSSA01000002">
    <property type="protein sequence ID" value="GLW68523.1"/>
    <property type="molecule type" value="Genomic_DNA"/>
</dbReference>
<sequence length="257" mass="27191">MTDIESAGTAVPAKPRRRAPRALAAVLAAALVGVGVGELIIKVHYEDGPDRPAVAAPAPAPSASGTAPWGAKSNGNHFGSLRDLLLPVPDGYRLGPDYKGLGNDGEFAGTLEQAQEEELSAVPEKYRGQYKEALTSLHFTGLGVRTLVPTDDRLMVVLKLTQFNQLAVSERGALFGALVDDTDLFRRGPDVPGHPDARCALPPLVAGDQLDYMSCYSAEGDLLVGMRVSGVAPLDQNKVVDLFRQQLDRLARPGASA</sequence>
<evidence type="ECO:0008006" key="5">
    <source>
        <dbReference type="Google" id="ProtNLM"/>
    </source>
</evidence>
<keyword evidence="2" id="KW-0472">Membrane</keyword>
<protein>
    <recommendedName>
        <fullName evidence="5">Secreted protein</fullName>
    </recommendedName>
</protein>
<proteinExistence type="predicted"/>
<keyword evidence="2" id="KW-1133">Transmembrane helix</keyword>
<evidence type="ECO:0000313" key="3">
    <source>
        <dbReference type="EMBL" id="GLW68523.1"/>
    </source>
</evidence>
<name>A0A9W6UZR8_9ACTN</name>
<evidence type="ECO:0000313" key="4">
    <source>
        <dbReference type="Proteomes" id="UP001165041"/>
    </source>
</evidence>
<reference evidence="3" key="1">
    <citation type="submission" date="2023-02" db="EMBL/GenBank/DDBJ databases">
        <title>Kitasatospora phosalacinea NBRC 14627.</title>
        <authorList>
            <person name="Ichikawa N."/>
            <person name="Sato H."/>
            <person name="Tonouchi N."/>
        </authorList>
    </citation>
    <scope>NUCLEOTIDE SEQUENCE</scope>
    <source>
        <strain evidence="3">NBRC 14627</strain>
    </source>
</reference>
<dbReference type="AlphaFoldDB" id="A0A9W6UZR8"/>